<reference evidence="3 4" key="1">
    <citation type="submission" date="2019-05" db="EMBL/GenBank/DDBJ databases">
        <title>Emergence of the Ug99 lineage of the wheat stem rust pathogen through somatic hybridization.</title>
        <authorList>
            <person name="Li F."/>
            <person name="Upadhyaya N.M."/>
            <person name="Sperschneider J."/>
            <person name="Matny O."/>
            <person name="Nguyen-Phuc H."/>
            <person name="Mago R."/>
            <person name="Raley C."/>
            <person name="Miller M.E."/>
            <person name="Silverstein K.A.T."/>
            <person name="Henningsen E."/>
            <person name="Hirsch C.D."/>
            <person name="Visser B."/>
            <person name="Pretorius Z.A."/>
            <person name="Steffenson B.J."/>
            <person name="Schwessinger B."/>
            <person name="Dodds P.N."/>
            <person name="Figueroa M."/>
        </authorList>
    </citation>
    <scope>NUCLEOTIDE SEQUENCE [LARGE SCALE GENOMIC DNA]</scope>
    <source>
        <strain evidence="1">21-0</strain>
        <strain evidence="2 4">Ug99</strain>
    </source>
</reference>
<comment type="caution">
    <text evidence="1">The sequence shown here is derived from an EMBL/GenBank/DDBJ whole genome shotgun (WGS) entry which is preliminary data.</text>
</comment>
<evidence type="ECO:0000313" key="3">
    <source>
        <dbReference type="Proteomes" id="UP000324748"/>
    </source>
</evidence>
<proteinExistence type="predicted"/>
<evidence type="ECO:0000313" key="4">
    <source>
        <dbReference type="Proteomes" id="UP000325313"/>
    </source>
</evidence>
<sequence length="57" mass="6103">MSNRAFMNHDLICRAYVSTAAGTPITPVAGQNERLLCLVFNQVQALVSVTTAIHGNS</sequence>
<accession>A0A5B0PYN9</accession>
<protein>
    <submittedName>
        <fullName evidence="1">Uncharacterized protein</fullName>
    </submittedName>
</protein>
<evidence type="ECO:0000313" key="1">
    <source>
        <dbReference type="EMBL" id="KAA1106020.1"/>
    </source>
</evidence>
<organism evidence="1 3">
    <name type="scientific">Puccinia graminis f. sp. tritici</name>
    <dbReference type="NCBI Taxonomy" id="56615"/>
    <lineage>
        <taxon>Eukaryota</taxon>
        <taxon>Fungi</taxon>
        <taxon>Dikarya</taxon>
        <taxon>Basidiomycota</taxon>
        <taxon>Pucciniomycotina</taxon>
        <taxon>Pucciniomycetes</taxon>
        <taxon>Pucciniales</taxon>
        <taxon>Pucciniaceae</taxon>
        <taxon>Puccinia</taxon>
    </lineage>
</organism>
<dbReference type="AlphaFoldDB" id="A0A5B0PYN9"/>
<dbReference type="Proteomes" id="UP000324748">
    <property type="component" value="Unassembled WGS sequence"/>
</dbReference>
<dbReference type="Proteomes" id="UP000325313">
    <property type="component" value="Unassembled WGS sequence"/>
</dbReference>
<gene>
    <name evidence="1" type="ORF">PGT21_026801</name>
    <name evidence="2" type="ORF">PGTUg99_014163</name>
</gene>
<name>A0A5B0PYN9_PUCGR</name>
<evidence type="ECO:0000313" key="2">
    <source>
        <dbReference type="EMBL" id="KAA1120904.1"/>
    </source>
</evidence>
<dbReference type="EMBL" id="VDEP01000240">
    <property type="protein sequence ID" value="KAA1120904.1"/>
    <property type="molecule type" value="Genomic_DNA"/>
</dbReference>
<keyword evidence="3" id="KW-1185">Reference proteome</keyword>
<dbReference type="EMBL" id="VSWC01000040">
    <property type="protein sequence ID" value="KAA1106020.1"/>
    <property type="molecule type" value="Genomic_DNA"/>
</dbReference>